<proteinExistence type="predicted"/>
<reference evidence="1 2" key="1">
    <citation type="journal article" date="2019" name="Sci. Rep.">
        <title>Orb-weaving spider Araneus ventricosus genome elucidates the spidroin gene catalogue.</title>
        <authorList>
            <person name="Kono N."/>
            <person name="Nakamura H."/>
            <person name="Ohtoshi R."/>
            <person name="Moran D.A.P."/>
            <person name="Shinohara A."/>
            <person name="Yoshida Y."/>
            <person name="Fujiwara M."/>
            <person name="Mori M."/>
            <person name="Tomita M."/>
            <person name="Arakawa K."/>
        </authorList>
    </citation>
    <scope>NUCLEOTIDE SEQUENCE [LARGE SCALE GENOMIC DNA]</scope>
</reference>
<accession>A0A4Y2U4B8</accession>
<name>A0A4Y2U4B8_ARAVE</name>
<evidence type="ECO:0000313" key="2">
    <source>
        <dbReference type="Proteomes" id="UP000499080"/>
    </source>
</evidence>
<dbReference type="EMBL" id="BGPR01033097">
    <property type="protein sequence ID" value="GBO06911.1"/>
    <property type="molecule type" value="Genomic_DNA"/>
</dbReference>
<dbReference type="OrthoDB" id="6428963at2759"/>
<gene>
    <name evidence="1" type="ORF">AVEN_116725_1</name>
</gene>
<protein>
    <submittedName>
        <fullName evidence="1">Uncharacterized protein</fullName>
    </submittedName>
</protein>
<comment type="caution">
    <text evidence="1">The sequence shown here is derived from an EMBL/GenBank/DDBJ whole genome shotgun (WGS) entry which is preliminary data.</text>
</comment>
<dbReference type="Proteomes" id="UP000499080">
    <property type="component" value="Unassembled WGS sequence"/>
</dbReference>
<sequence length="281" mass="31915">MLYLSTLQLSGINSKGNFSKYVTFQFRDGFNLPKRKLLSMAFRMPLNLHAHVFPSCLHLPAVGSRSSPIGPQVILDLIHWNRWLYVPTKENPADISSRGVSPKDLPDCRQWWEALLGYHQADWPKQPLLKDSDQHVLKERKKTTFVFSVFLKNDIIDALIEKYSSYTELFDVLAFCMRFINNCKVGKANEHSTGKTGPLTSNEGILSGNLIVSYVQNVFFNEEISCIKANKPLPKNNPLSALRHSLVRTGCSGWEDGSKMRSCSIMQNIQVYYQISISLVI</sequence>
<dbReference type="AlphaFoldDB" id="A0A4Y2U4B8"/>
<dbReference type="PANTHER" id="PTHR47331">
    <property type="entry name" value="PHD-TYPE DOMAIN-CONTAINING PROTEIN"/>
    <property type="match status" value="1"/>
</dbReference>
<keyword evidence="2" id="KW-1185">Reference proteome</keyword>
<organism evidence="1 2">
    <name type="scientific">Araneus ventricosus</name>
    <name type="common">Orbweaver spider</name>
    <name type="synonym">Epeira ventricosa</name>
    <dbReference type="NCBI Taxonomy" id="182803"/>
    <lineage>
        <taxon>Eukaryota</taxon>
        <taxon>Metazoa</taxon>
        <taxon>Ecdysozoa</taxon>
        <taxon>Arthropoda</taxon>
        <taxon>Chelicerata</taxon>
        <taxon>Arachnida</taxon>
        <taxon>Araneae</taxon>
        <taxon>Araneomorphae</taxon>
        <taxon>Entelegynae</taxon>
        <taxon>Araneoidea</taxon>
        <taxon>Araneidae</taxon>
        <taxon>Araneus</taxon>
    </lineage>
</organism>
<evidence type="ECO:0000313" key="1">
    <source>
        <dbReference type="EMBL" id="GBO06911.1"/>
    </source>
</evidence>